<feature type="transmembrane region" description="Helical" evidence="5">
    <location>
        <begin position="65"/>
        <end position="83"/>
    </location>
</feature>
<dbReference type="RefSeq" id="WP_171681720.1">
    <property type="nucleotide sequence ID" value="NZ_WHNZ01000007.1"/>
</dbReference>
<protein>
    <submittedName>
        <fullName evidence="6">Sporulation membrane protein YtaF</fullName>
    </submittedName>
</protein>
<accession>A0ABX1ZFI6</accession>
<feature type="transmembrane region" description="Helical" evidence="5">
    <location>
        <begin position="147"/>
        <end position="167"/>
    </location>
</feature>
<gene>
    <name evidence="6" type="ORF">GC097_02265</name>
</gene>
<evidence type="ECO:0000313" key="7">
    <source>
        <dbReference type="Proteomes" id="UP000618579"/>
    </source>
</evidence>
<dbReference type="Pfam" id="PF02659">
    <property type="entry name" value="Mntp"/>
    <property type="match status" value="2"/>
</dbReference>
<proteinExistence type="predicted"/>
<dbReference type="EMBL" id="WHNZ01000007">
    <property type="protein sequence ID" value="NOU98846.1"/>
    <property type="molecule type" value="Genomic_DNA"/>
</dbReference>
<evidence type="ECO:0000256" key="3">
    <source>
        <dbReference type="ARBA" id="ARBA00022989"/>
    </source>
</evidence>
<dbReference type="PANTHER" id="PTHR35529">
    <property type="entry name" value="MANGANESE EFFLUX PUMP MNTP-RELATED"/>
    <property type="match status" value="1"/>
</dbReference>
<organism evidence="6 7">
    <name type="scientific">Paenibacillus planticolens</name>
    <dbReference type="NCBI Taxonomy" id="2654976"/>
    <lineage>
        <taxon>Bacteria</taxon>
        <taxon>Bacillati</taxon>
        <taxon>Bacillota</taxon>
        <taxon>Bacilli</taxon>
        <taxon>Bacillales</taxon>
        <taxon>Paenibacillaceae</taxon>
        <taxon>Paenibacillus</taxon>
    </lineage>
</organism>
<evidence type="ECO:0000256" key="4">
    <source>
        <dbReference type="ARBA" id="ARBA00023136"/>
    </source>
</evidence>
<keyword evidence="2 5" id="KW-0812">Transmembrane</keyword>
<keyword evidence="1" id="KW-1003">Cell membrane</keyword>
<feature type="transmembrane region" description="Helical" evidence="5">
    <location>
        <begin position="179"/>
        <end position="197"/>
    </location>
</feature>
<evidence type="ECO:0000256" key="2">
    <source>
        <dbReference type="ARBA" id="ARBA00022692"/>
    </source>
</evidence>
<dbReference type="PANTHER" id="PTHR35529:SF2">
    <property type="entry name" value="SPORULATION PROTEIN YTAF-RELATED"/>
    <property type="match status" value="1"/>
</dbReference>
<reference evidence="6 7" key="1">
    <citation type="submission" date="2019-10" db="EMBL/GenBank/DDBJ databases">
        <title>Description of Paenibacillus pedi sp. nov.</title>
        <authorList>
            <person name="Carlier A."/>
            <person name="Qi S."/>
        </authorList>
    </citation>
    <scope>NUCLEOTIDE SEQUENCE [LARGE SCALE GENOMIC DNA]</scope>
    <source>
        <strain evidence="6 7">LMG 31457</strain>
    </source>
</reference>
<evidence type="ECO:0000256" key="5">
    <source>
        <dbReference type="SAM" id="Phobius"/>
    </source>
</evidence>
<sequence>MHWISMIGIALAANLDNLGIGVSFGARSTRVPFISNLVIAILSMIAAYLSITLGMVISQYVPSNYANWGGGALIILIGIYAVISDYKSNSKIQNENGITSYIHSPNKADKDNNKVISWKESLTLGVALALNCVVGGFGAGVTGLSPIMTTLFIGLFSLLTVDIGVRAGQQIAKTLIGKWFNLLGGVLLICIGLYEMFV</sequence>
<feature type="transmembrane region" description="Helical" evidence="5">
    <location>
        <begin position="122"/>
        <end position="141"/>
    </location>
</feature>
<dbReference type="Proteomes" id="UP000618579">
    <property type="component" value="Unassembled WGS sequence"/>
</dbReference>
<keyword evidence="7" id="KW-1185">Reference proteome</keyword>
<evidence type="ECO:0000313" key="6">
    <source>
        <dbReference type="EMBL" id="NOU98846.1"/>
    </source>
</evidence>
<name>A0ABX1ZFI6_9BACL</name>
<keyword evidence="3 5" id="KW-1133">Transmembrane helix</keyword>
<feature type="transmembrane region" description="Helical" evidence="5">
    <location>
        <begin position="37"/>
        <end position="59"/>
    </location>
</feature>
<dbReference type="InterPro" id="IPR003810">
    <property type="entry name" value="Mntp/YtaF"/>
</dbReference>
<keyword evidence="4 5" id="KW-0472">Membrane</keyword>
<evidence type="ECO:0000256" key="1">
    <source>
        <dbReference type="ARBA" id="ARBA00022475"/>
    </source>
</evidence>
<feature type="transmembrane region" description="Helical" evidence="5">
    <location>
        <begin position="6"/>
        <end position="25"/>
    </location>
</feature>
<comment type="caution">
    <text evidence="6">The sequence shown here is derived from an EMBL/GenBank/DDBJ whole genome shotgun (WGS) entry which is preliminary data.</text>
</comment>